<protein>
    <submittedName>
        <fullName evidence="4">Protein FAM151B</fullName>
    </submittedName>
</protein>
<evidence type="ECO:0000259" key="2">
    <source>
        <dbReference type="Pfam" id="PF10223"/>
    </source>
</evidence>
<feature type="domain" description="Menorin-like" evidence="2">
    <location>
        <begin position="3"/>
        <end position="217"/>
    </location>
</feature>
<gene>
    <name evidence="4" type="primary">LOC100901408</name>
</gene>
<sequence length="312" mass="34749">MDAISSETVNFIEADILMGGTKSGLHDVPIMAHPPDNSSDISFAEWIEIASEAETSKGLKLDFKDIESVEPCLRKLQEIKKNSDREIWLNADILIGPGSPKRPAVDRARFLALAGASPLKHTLSIGWTTGAASAGYSWRNVLEMLAVIEKIPESTAITFPVRLSKLSFYPLAVLIGSEKNYSLTVWSSLEDSPSYLELIRLYRAFPGRVFLDLPVSQQAEFERELMSVENVPCPRIAAPQADTKIRVFPYTIVSEGAGEITLKSDRPCTFRWDRIDENVRVEGHQENSGPKPLTEFRLRVEGTGRIAFYPTH</sequence>
<evidence type="ECO:0000313" key="4">
    <source>
        <dbReference type="RefSeq" id="XP_003744744.1"/>
    </source>
</evidence>
<comment type="similarity">
    <text evidence="1">Belongs to the menorin family.</text>
</comment>
<dbReference type="InterPro" id="IPR019356">
    <property type="entry name" value="Menorin_dom"/>
</dbReference>
<evidence type="ECO:0000256" key="1">
    <source>
        <dbReference type="ARBA" id="ARBA00044953"/>
    </source>
</evidence>
<name>A0AAJ6QUZ6_9ACAR</name>
<dbReference type="Pfam" id="PF10223">
    <property type="entry name" value="Menorin_N"/>
    <property type="match status" value="1"/>
</dbReference>
<keyword evidence="3" id="KW-1185">Reference proteome</keyword>
<dbReference type="KEGG" id="goe:100901408"/>
<dbReference type="RefSeq" id="XP_003744744.1">
    <property type="nucleotide sequence ID" value="XM_003744696.1"/>
</dbReference>
<dbReference type="PANTHER" id="PTHR21184:SF6">
    <property type="entry name" value="CONSERVED PLASMA MEMBRANE PROTEIN"/>
    <property type="match status" value="1"/>
</dbReference>
<accession>A0AAJ6QUZ6</accession>
<dbReference type="PANTHER" id="PTHR21184">
    <property type="entry name" value="MENORIN (DENDRITIC BRANCHING PROTEIN)"/>
    <property type="match status" value="1"/>
</dbReference>
<organism evidence="3 4">
    <name type="scientific">Galendromus occidentalis</name>
    <name type="common">western predatory mite</name>
    <dbReference type="NCBI Taxonomy" id="34638"/>
    <lineage>
        <taxon>Eukaryota</taxon>
        <taxon>Metazoa</taxon>
        <taxon>Ecdysozoa</taxon>
        <taxon>Arthropoda</taxon>
        <taxon>Chelicerata</taxon>
        <taxon>Arachnida</taxon>
        <taxon>Acari</taxon>
        <taxon>Parasitiformes</taxon>
        <taxon>Mesostigmata</taxon>
        <taxon>Gamasina</taxon>
        <taxon>Phytoseioidea</taxon>
        <taxon>Phytoseiidae</taxon>
        <taxon>Typhlodrominae</taxon>
        <taxon>Galendromus</taxon>
    </lineage>
</organism>
<proteinExistence type="inferred from homology"/>
<dbReference type="Proteomes" id="UP000694867">
    <property type="component" value="Unplaced"/>
</dbReference>
<dbReference type="GeneID" id="100901408"/>
<dbReference type="GO" id="GO:0005615">
    <property type="term" value="C:extracellular space"/>
    <property type="evidence" value="ECO:0007669"/>
    <property type="project" value="TreeGrafter"/>
</dbReference>
<reference evidence="4" key="1">
    <citation type="submission" date="2025-08" db="UniProtKB">
        <authorList>
            <consortium name="RefSeq"/>
        </authorList>
    </citation>
    <scope>IDENTIFICATION</scope>
</reference>
<evidence type="ECO:0000313" key="3">
    <source>
        <dbReference type="Proteomes" id="UP000694867"/>
    </source>
</evidence>
<dbReference type="AlphaFoldDB" id="A0AAJ6QUZ6"/>